<organism evidence="8 9">
    <name type="scientific">Ferroacidibacillus organovorans</name>
    <dbReference type="NCBI Taxonomy" id="1765683"/>
    <lineage>
        <taxon>Bacteria</taxon>
        <taxon>Bacillati</taxon>
        <taxon>Bacillota</taxon>
        <taxon>Bacilli</taxon>
        <taxon>Bacillales</taxon>
        <taxon>Alicyclobacillaceae</taxon>
        <taxon>Ferroacidibacillus</taxon>
    </lineage>
</organism>
<dbReference type="PROSITE" id="PS00622">
    <property type="entry name" value="HTH_LUXR_1"/>
    <property type="match status" value="1"/>
</dbReference>
<dbReference type="PANTHER" id="PTHR43214:SF43">
    <property type="entry name" value="TWO-COMPONENT RESPONSE REGULATOR"/>
    <property type="match status" value="1"/>
</dbReference>
<evidence type="ECO:0000256" key="3">
    <source>
        <dbReference type="ARBA" id="ARBA00023125"/>
    </source>
</evidence>
<dbReference type="SMART" id="SM00448">
    <property type="entry name" value="REC"/>
    <property type="match status" value="1"/>
</dbReference>
<dbReference type="Proteomes" id="UP000190229">
    <property type="component" value="Unassembled WGS sequence"/>
</dbReference>
<feature type="domain" description="Response regulatory" evidence="7">
    <location>
        <begin position="15"/>
        <end position="132"/>
    </location>
</feature>
<evidence type="ECO:0000256" key="1">
    <source>
        <dbReference type="ARBA" id="ARBA00022553"/>
    </source>
</evidence>
<sequence>MDQVNVPSQCGRRIRIAIVDDHPMVREGLRAFLQLAEDMDVVAEASSGVEAVQICQTEAIDVILMDLVMPGPLDGVEAMRKILAFHDGIRVIALTSYASYGKSQTAIQLGASGFLHKDVSPEELLFAIRQSVQGRMLIETRVFDAFRKTEKQKDPAFESLTHRETEVLDAMGKGLSNKEIAAKLRITDKTVKVHVSNILRKLCVSDRTQAVVAAARCGWLTMEADETP</sequence>
<dbReference type="SMART" id="SM00421">
    <property type="entry name" value="HTH_LUXR"/>
    <property type="match status" value="1"/>
</dbReference>
<dbReference type="GO" id="GO:0000160">
    <property type="term" value="P:phosphorelay signal transduction system"/>
    <property type="evidence" value="ECO:0007669"/>
    <property type="project" value="InterPro"/>
</dbReference>
<keyword evidence="1 5" id="KW-0597">Phosphoprotein</keyword>
<evidence type="ECO:0000259" key="6">
    <source>
        <dbReference type="PROSITE" id="PS50043"/>
    </source>
</evidence>
<dbReference type="InterPro" id="IPR001789">
    <property type="entry name" value="Sig_transdc_resp-reg_receiver"/>
</dbReference>
<dbReference type="PANTHER" id="PTHR43214">
    <property type="entry name" value="TWO-COMPONENT RESPONSE REGULATOR"/>
    <property type="match status" value="1"/>
</dbReference>
<evidence type="ECO:0000313" key="8">
    <source>
        <dbReference type="EMBL" id="OPG17186.1"/>
    </source>
</evidence>
<dbReference type="GO" id="GO:0003677">
    <property type="term" value="F:DNA binding"/>
    <property type="evidence" value="ECO:0007669"/>
    <property type="project" value="UniProtKB-KW"/>
</dbReference>
<dbReference type="InterPro" id="IPR039420">
    <property type="entry name" value="WalR-like"/>
</dbReference>
<evidence type="ECO:0000259" key="7">
    <source>
        <dbReference type="PROSITE" id="PS50110"/>
    </source>
</evidence>
<dbReference type="GO" id="GO:0006355">
    <property type="term" value="P:regulation of DNA-templated transcription"/>
    <property type="evidence" value="ECO:0007669"/>
    <property type="project" value="InterPro"/>
</dbReference>
<name>A0A1V4EW84_9BACL</name>
<dbReference type="AlphaFoldDB" id="A0A1V4EW84"/>
<comment type="caution">
    <text evidence="8">The sequence shown here is derived from an EMBL/GenBank/DDBJ whole genome shotgun (WGS) entry which is preliminary data.</text>
</comment>
<dbReference type="InterPro" id="IPR011006">
    <property type="entry name" value="CheY-like_superfamily"/>
</dbReference>
<evidence type="ECO:0000256" key="5">
    <source>
        <dbReference type="PROSITE-ProRule" id="PRU00169"/>
    </source>
</evidence>
<reference evidence="8 9" key="1">
    <citation type="submission" date="2017-02" db="EMBL/GenBank/DDBJ databases">
        <title>Draft genome of Acidibacillus ferrooxidans Huett2.</title>
        <authorList>
            <person name="Schopf S."/>
        </authorList>
    </citation>
    <scope>NUCLEOTIDE SEQUENCE [LARGE SCALE GENOMIC DNA]</scope>
    <source>
        <strain evidence="8 9">Huett2</strain>
    </source>
</reference>
<dbReference type="PRINTS" id="PR00038">
    <property type="entry name" value="HTHLUXR"/>
</dbReference>
<protein>
    <recommendedName>
        <fullName evidence="10">DNA-binding response regulator</fullName>
    </recommendedName>
</protein>
<dbReference type="PROSITE" id="PS50043">
    <property type="entry name" value="HTH_LUXR_2"/>
    <property type="match status" value="1"/>
</dbReference>
<keyword evidence="3" id="KW-0238">DNA-binding</keyword>
<dbReference type="InterPro" id="IPR000792">
    <property type="entry name" value="Tscrpt_reg_LuxR_C"/>
</dbReference>
<dbReference type="Pfam" id="PF00196">
    <property type="entry name" value="GerE"/>
    <property type="match status" value="1"/>
</dbReference>
<keyword evidence="4" id="KW-0804">Transcription</keyword>
<feature type="modified residue" description="4-aspartylphosphate" evidence="5">
    <location>
        <position position="66"/>
    </location>
</feature>
<keyword evidence="2" id="KW-0805">Transcription regulation</keyword>
<gene>
    <name evidence="8" type="ORF">B2M26_02295</name>
</gene>
<evidence type="ECO:0008006" key="10">
    <source>
        <dbReference type="Google" id="ProtNLM"/>
    </source>
</evidence>
<dbReference type="CDD" id="cd06170">
    <property type="entry name" value="LuxR_C_like"/>
    <property type="match status" value="1"/>
</dbReference>
<keyword evidence="9" id="KW-1185">Reference proteome</keyword>
<evidence type="ECO:0000256" key="2">
    <source>
        <dbReference type="ARBA" id="ARBA00023015"/>
    </source>
</evidence>
<dbReference type="Pfam" id="PF00072">
    <property type="entry name" value="Response_reg"/>
    <property type="match status" value="1"/>
</dbReference>
<proteinExistence type="predicted"/>
<evidence type="ECO:0000313" key="9">
    <source>
        <dbReference type="Proteomes" id="UP000190229"/>
    </source>
</evidence>
<evidence type="ECO:0000256" key="4">
    <source>
        <dbReference type="ARBA" id="ARBA00023163"/>
    </source>
</evidence>
<dbReference type="EMBL" id="MWPS01000005">
    <property type="protein sequence ID" value="OPG17186.1"/>
    <property type="molecule type" value="Genomic_DNA"/>
</dbReference>
<feature type="domain" description="HTH luxR-type" evidence="6">
    <location>
        <begin position="153"/>
        <end position="218"/>
    </location>
</feature>
<accession>A0A1V4EW84</accession>
<dbReference type="CDD" id="cd17535">
    <property type="entry name" value="REC_NarL-like"/>
    <property type="match status" value="1"/>
</dbReference>
<dbReference type="InterPro" id="IPR058245">
    <property type="entry name" value="NreC/VraR/RcsB-like_REC"/>
</dbReference>
<dbReference type="SUPFAM" id="SSF52172">
    <property type="entry name" value="CheY-like"/>
    <property type="match status" value="1"/>
</dbReference>
<dbReference type="RefSeq" id="WP_079289816.1">
    <property type="nucleotide sequence ID" value="NZ_MWPS01000005.1"/>
</dbReference>
<dbReference type="PROSITE" id="PS50110">
    <property type="entry name" value="RESPONSE_REGULATORY"/>
    <property type="match status" value="1"/>
</dbReference>
<dbReference type="Gene3D" id="3.40.50.2300">
    <property type="match status" value="1"/>
</dbReference>